<dbReference type="PRINTS" id="PR00039">
    <property type="entry name" value="HTHLYSR"/>
</dbReference>
<proteinExistence type="inferred from homology"/>
<keyword evidence="7" id="KW-1185">Reference proteome</keyword>
<evidence type="ECO:0000256" key="2">
    <source>
        <dbReference type="ARBA" id="ARBA00023015"/>
    </source>
</evidence>
<name>A0ABV5NGJ1_9ACTN</name>
<dbReference type="Pfam" id="PF03466">
    <property type="entry name" value="LysR_substrate"/>
    <property type="match status" value="1"/>
</dbReference>
<gene>
    <name evidence="6" type="ORF">ACFFR3_07875</name>
</gene>
<evidence type="ECO:0000259" key="5">
    <source>
        <dbReference type="PROSITE" id="PS50931"/>
    </source>
</evidence>
<feature type="domain" description="HTH lysR-type" evidence="5">
    <location>
        <begin position="4"/>
        <end position="61"/>
    </location>
</feature>
<dbReference type="PROSITE" id="PS50931">
    <property type="entry name" value="HTH_LYSR"/>
    <property type="match status" value="1"/>
</dbReference>
<dbReference type="PANTHER" id="PTHR30346">
    <property type="entry name" value="TRANSCRIPTIONAL DUAL REGULATOR HCAR-RELATED"/>
    <property type="match status" value="1"/>
</dbReference>
<dbReference type="InterPro" id="IPR005119">
    <property type="entry name" value="LysR_subst-bd"/>
</dbReference>
<dbReference type="SUPFAM" id="SSF53850">
    <property type="entry name" value="Periplasmic binding protein-like II"/>
    <property type="match status" value="1"/>
</dbReference>
<dbReference type="Gene3D" id="3.40.190.10">
    <property type="entry name" value="Periplasmic binding protein-like II"/>
    <property type="match status" value="2"/>
</dbReference>
<dbReference type="PANTHER" id="PTHR30346:SF0">
    <property type="entry name" value="HCA OPERON TRANSCRIPTIONAL ACTIVATOR HCAR"/>
    <property type="match status" value="1"/>
</dbReference>
<protein>
    <submittedName>
        <fullName evidence="6">LysR family transcriptional regulator</fullName>
    </submittedName>
</protein>
<dbReference type="InterPro" id="IPR036388">
    <property type="entry name" value="WH-like_DNA-bd_sf"/>
</dbReference>
<organism evidence="6 7">
    <name type="scientific">Nonomuraea salmonea</name>
    <dbReference type="NCBI Taxonomy" id="46181"/>
    <lineage>
        <taxon>Bacteria</taxon>
        <taxon>Bacillati</taxon>
        <taxon>Actinomycetota</taxon>
        <taxon>Actinomycetes</taxon>
        <taxon>Streptosporangiales</taxon>
        <taxon>Streptosporangiaceae</taxon>
        <taxon>Nonomuraea</taxon>
    </lineage>
</organism>
<keyword evidence="2" id="KW-0805">Transcription regulation</keyword>
<dbReference type="Gene3D" id="1.10.10.10">
    <property type="entry name" value="Winged helix-like DNA-binding domain superfamily/Winged helix DNA-binding domain"/>
    <property type="match status" value="1"/>
</dbReference>
<comment type="caution">
    <text evidence="6">The sequence shown here is derived from an EMBL/GenBank/DDBJ whole genome shotgun (WGS) entry which is preliminary data.</text>
</comment>
<keyword evidence="4" id="KW-0804">Transcription</keyword>
<dbReference type="SUPFAM" id="SSF46785">
    <property type="entry name" value="Winged helix' DNA-binding domain"/>
    <property type="match status" value="1"/>
</dbReference>
<sequence length="297" mass="31532">MSDVEIRQLRYFIAVAEERNFTRAAERLLMTQPALSRAIRALEREVGAELLVRSPGDVGLTPAGRVLLAEARTLVAQAGNALARVRRTGGGPSALTVTASGCSAPLLDDLVRSFNDGDPAVPAEAVVGNAADQLDRLRSGAADLALLRAAPDPAAMDCVLLLDQVHVMLSASHRLAGRSSLTTADLADEPVLRWQGGNLQMMTPELWPEGFPGRPGPVVSDGMQLFAVVRLGQAVVLCPPPAQGFDEQPGTVTLPLADKEPVPLRLAWLREHARPPAVRAFVRHSRARVAAQPAISG</sequence>
<comment type="similarity">
    <text evidence="1">Belongs to the LysR transcriptional regulatory family.</text>
</comment>
<dbReference type="Pfam" id="PF00126">
    <property type="entry name" value="HTH_1"/>
    <property type="match status" value="1"/>
</dbReference>
<reference evidence="6 7" key="1">
    <citation type="submission" date="2024-09" db="EMBL/GenBank/DDBJ databases">
        <authorList>
            <person name="Sun Q."/>
            <person name="Mori K."/>
        </authorList>
    </citation>
    <scope>NUCLEOTIDE SEQUENCE [LARGE SCALE GENOMIC DNA]</scope>
    <source>
        <strain evidence="6 7">JCM 3324</strain>
    </source>
</reference>
<dbReference type="InterPro" id="IPR000847">
    <property type="entry name" value="LysR_HTH_N"/>
</dbReference>
<dbReference type="RefSeq" id="WP_345407138.1">
    <property type="nucleotide sequence ID" value="NZ_BAAAXS010000001.1"/>
</dbReference>
<evidence type="ECO:0000256" key="3">
    <source>
        <dbReference type="ARBA" id="ARBA00023125"/>
    </source>
</evidence>
<evidence type="ECO:0000256" key="1">
    <source>
        <dbReference type="ARBA" id="ARBA00009437"/>
    </source>
</evidence>
<evidence type="ECO:0000313" key="6">
    <source>
        <dbReference type="EMBL" id="MFB9469421.1"/>
    </source>
</evidence>
<evidence type="ECO:0000256" key="4">
    <source>
        <dbReference type="ARBA" id="ARBA00023163"/>
    </source>
</evidence>
<dbReference type="EMBL" id="JBHMCF010000008">
    <property type="protein sequence ID" value="MFB9469421.1"/>
    <property type="molecule type" value="Genomic_DNA"/>
</dbReference>
<dbReference type="Proteomes" id="UP001589568">
    <property type="component" value="Unassembled WGS sequence"/>
</dbReference>
<accession>A0ABV5NGJ1</accession>
<dbReference type="InterPro" id="IPR036390">
    <property type="entry name" value="WH_DNA-bd_sf"/>
</dbReference>
<evidence type="ECO:0000313" key="7">
    <source>
        <dbReference type="Proteomes" id="UP001589568"/>
    </source>
</evidence>
<keyword evidence="3" id="KW-0238">DNA-binding</keyword>